<evidence type="ECO:0000313" key="3">
    <source>
        <dbReference type="Proteomes" id="UP000302218"/>
    </source>
</evidence>
<evidence type="ECO:0000256" key="1">
    <source>
        <dbReference type="SAM" id="Coils"/>
    </source>
</evidence>
<dbReference type="EMBL" id="CP040330">
    <property type="protein sequence ID" value="QCS42867.1"/>
    <property type="molecule type" value="Genomic_DNA"/>
</dbReference>
<sequence>MSETVQVNLRVEEERKDEWQEYVSESDDFQTLTDLIRVSVSQQMRREEGKGVSQNINVDLDPLKDEMGDIRNVVKGLSEEIDELRQVNEALIEESQQTRDSDSERYQTVLSHVPNEKKTSSPTGHQVSRSTAGMIAEETGYNRSAVDYYLEIAVQEGDISKDTVDGVVVYWKGDDEQ</sequence>
<protein>
    <submittedName>
        <fullName evidence="2">Uncharacterized protein</fullName>
    </submittedName>
</protein>
<dbReference type="OrthoDB" id="351318at2157"/>
<dbReference type="KEGG" id="nvr:FEJ81_11045"/>
<feature type="coiled-coil region" evidence="1">
    <location>
        <begin position="67"/>
        <end position="101"/>
    </location>
</feature>
<proteinExistence type="predicted"/>
<gene>
    <name evidence="2" type="ORF">FEJ81_11045</name>
</gene>
<organism evidence="2 3">
    <name type="scientific">Natrinema versiforme</name>
    <dbReference type="NCBI Taxonomy" id="88724"/>
    <lineage>
        <taxon>Archaea</taxon>
        <taxon>Methanobacteriati</taxon>
        <taxon>Methanobacteriota</taxon>
        <taxon>Stenosarchaea group</taxon>
        <taxon>Halobacteria</taxon>
        <taxon>Halobacteriales</taxon>
        <taxon>Natrialbaceae</taxon>
        <taxon>Natrinema</taxon>
    </lineage>
</organism>
<reference evidence="3" key="1">
    <citation type="submission" date="2019-05" db="EMBL/GenBank/DDBJ databases">
        <title>Genome sequence and methylation pattern of the halophilic Archaeon Natrinema versiforme BOL5-4.</title>
        <authorList>
            <person name="DasSarma P."/>
            <person name="Anton B.P."/>
            <person name="DasSarma S.L."/>
            <person name="Martinez F.L."/>
            <person name="Guzman D."/>
            <person name="Roberts R.J."/>
            <person name="DasSarma S."/>
        </authorList>
    </citation>
    <scope>NUCLEOTIDE SEQUENCE [LARGE SCALE GENOMIC DNA]</scope>
    <source>
        <strain evidence="3">BOL5-4</strain>
    </source>
</reference>
<evidence type="ECO:0000313" key="2">
    <source>
        <dbReference type="EMBL" id="QCS42867.1"/>
    </source>
</evidence>
<dbReference type="GeneID" id="40265816"/>
<dbReference type="Proteomes" id="UP000302218">
    <property type="component" value="Chromosome"/>
</dbReference>
<dbReference type="RefSeq" id="WP_138245344.1">
    <property type="nucleotide sequence ID" value="NZ_CP040330.1"/>
</dbReference>
<name>A0A4P8WHG4_9EURY</name>
<keyword evidence="1" id="KW-0175">Coiled coil</keyword>
<dbReference type="AlphaFoldDB" id="A0A4P8WHG4"/>
<accession>A0A4P8WHG4</accession>